<name>A0A193FRT1_9BORD</name>
<feature type="chain" id="PRO_5008258256" evidence="2">
    <location>
        <begin position="22"/>
        <end position="325"/>
    </location>
</feature>
<dbReference type="Gene3D" id="3.40.190.150">
    <property type="entry name" value="Bordetella uptake gene, domain 1"/>
    <property type="match status" value="1"/>
</dbReference>
<dbReference type="PANTHER" id="PTHR42928">
    <property type="entry name" value="TRICARBOXYLATE-BINDING PROTEIN"/>
    <property type="match status" value="1"/>
</dbReference>
<dbReference type="Gene3D" id="3.40.190.10">
    <property type="entry name" value="Periplasmic binding protein-like II"/>
    <property type="match status" value="1"/>
</dbReference>
<evidence type="ECO:0000256" key="1">
    <source>
        <dbReference type="ARBA" id="ARBA00006987"/>
    </source>
</evidence>
<dbReference type="AlphaFoldDB" id="A0A193FRT1"/>
<reference evidence="3 4" key="1">
    <citation type="submission" date="2016-06" db="EMBL/GenBank/DDBJ databases">
        <title>Complete genome sequences of Bordetella bronchialis and Bordetella flabilis.</title>
        <authorList>
            <person name="LiPuma J.J."/>
            <person name="Spilker T."/>
        </authorList>
    </citation>
    <scope>NUCLEOTIDE SEQUENCE [LARGE SCALE GENOMIC DNA]</scope>
    <source>
        <strain evidence="3 4">AU17976</strain>
    </source>
</reference>
<dbReference type="PIRSF" id="PIRSF017082">
    <property type="entry name" value="YflP"/>
    <property type="match status" value="1"/>
</dbReference>
<dbReference type="STRING" id="463025.BAU08_03120"/>
<feature type="signal peptide" evidence="2">
    <location>
        <begin position="1"/>
        <end position="21"/>
    </location>
</feature>
<dbReference type="RefSeq" id="WP_066668064.1">
    <property type="nucleotide sequence ID" value="NZ_CP016171.1"/>
</dbReference>
<dbReference type="Proteomes" id="UP000092213">
    <property type="component" value="Chromosome"/>
</dbReference>
<organism evidence="3 4">
    <name type="scientific">Bordetella bronchialis</name>
    <dbReference type="NCBI Taxonomy" id="463025"/>
    <lineage>
        <taxon>Bacteria</taxon>
        <taxon>Pseudomonadati</taxon>
        <taxon>Pseudomonadota</taxon>
        <taxon>Betaproteobacteria</taxon>
        <taxon>Burkholderiales</taxon>
        <taxon>Alcaligenaceae</taxon>
        <taxon>Bordetella</taxon>
    </lineage>
</organism>
<evidence type="ECO:0000313" key="4">
    <source>
        <dbReference type="Proteomes" id="UP000092213"/>
    </source>
</evidence>
<keyword evidence="2" id="KW-0732">Signal</keyword>
<protein>
    <submittedName>
        <fullName evidence="3">MFS transporter</fullName>
    </submittedName>
</protein>
<evidence type="ECO:0000313" key="3">
    <source>
        <dbReference type="EMBL" id="ANN70457.1"/>
    </source>
</evidence>
<sequence>MKLLHGIAGAVCLLLSLSAHAADPAESYPDKQIRIVVPYPPGGFNDTLGRTAAEYLGTRWKTTVVVDNRPGGNTLIGNTIVARAAPDGYTLLVTPLPFSALPGLYQDKMPYDAVKDFTPVIWAGSTQNALVVRADSKYKTVQDVIDDARKHPGKINYASTGSGSSNHLSMALFDSMTDIKMTHIPYKGSAPAVTALLGGDTDMLFDNVPNVYPQIQAGKLRALATTGLKRSPMLPDIPTVDESGVRGYEVTVWFGIQAPAGTPKPIVTKLNQELGRMLQDPEVRERFAKQGVQPVGGTPEQFARQVASEIKKWGDLIQRADIKIQ</sequence>
<comment type="similarity">
    <text evidence="1">Belongs to the UPF0065 (bug) family.</text>
</comment>
<dbReference type="SUPFAM" id="SSF53850">
    <property type="entry name" value="Periplasmic binding protein-like II"/>
    <property type="match status" value="1"/>
</dbReference>
<dbReference type="InterPro" id="IPR005064">
    <property type="entry name" value="BUG"/>
</dbReference>
<dbReference type="PANTHER" id="PTHR42928:SF5">
    <property type="entry name" value="BLR1237 PROTEIN"/>
    <property type="match status" value="1"/>
</dbReference>
<evidence type="ECO:0000256" key="2">
    <source>
        <dbReference type="SAM" id="SignalP"/>
    </source>
</evidence>
<proteinExistence type="inferred from homology"/>
<dbReference type="CDD" id="cd13578">
    <property type="entry name" value="PBP2_Bug27"/>
    <property type="match status" value="1"/>
</dbReference>
<dbReference type="EMBL" id="CP016171">
    <property type="protein sequence ID" value="ANN70457.1"/>
    <property type="molecule type" value="Genomic_DNA"/>
</dbReference>
<gene>
    <name evidence="3" type="ORF">BAU08_03120</name>
</gene>
<accession>A0A193FRT1</accession>
<dbReference type="Pfam" id="PF03401">
    <property type="entry name" value="TctC"/>
    <property type="match status" value="1"/>
</dbReference>
<dbReference type="InterPro" id="IPR042100">
    <property type="entry name" value="Bug_dom1"/>
</dbReference>